<dbReference type="PANTHER" id="PTHR37164">
    <property type="entry name" value="BACTERIOHEMERYTHRIN"/>
    <property type="match status" value="1"/>
</dbReference>
<dbReference type="eggNOG" id="COG2703">
    <property type="taxonomic scope" value="Bacteria"/>
</dbReference>
<dbReference type="InterPro" id="IPR012827">
    <property type="entry name" value="Hemerythrin_metal-bd"/>
</dbReference>
<evidence type="ECO:0000256" key="2">
    <source>
        <dbReference type="ARBA" id="ARBA00022723"/>
    </source>
</evidence>
<dbReference type="SUPFAM" id="SSF47188">
    <property type="entry name" value="Hemerythrin-like"/>
    <property type="match status" value="1"/>
</dbReference>
<accession>H8FW73</accession>
<dbReference type="Gene3D" id="1.20.120.50">
    <property type="entry name" value="Hemerythrin-like"/>
    <property type="match status" value="1"/>
</dbReference>
<protein>
    <recommendedName>
        <fullName evidence="4">Hemerythrin-like domain-containing protein</fullName>
    </recommendedName>
</protein>
<evidence type="ECO:0000256" key="3">
    <source>
        <dbReference type="ARBA" id="ARBA00023004"/>
    </source>
</evidence>
<dbReference type="RefSeq" id="WP_002730355.1">
    <property type="nucleotide sequence ID" value="NZ_CAHP01000034.1"/>
</dbReference>
<dbReference type="InterPro" id="IPR050669">
    <property type="entry name" value="Hemerythrin"/>
</dbReference>
<dbReference type="Proteomes" id="UP000004169">
    <property type="component" value="Unassembled WGS sequence"/>
</dbReference>
<name>H8FW73_MAGML</name>
<gene>
    <name evidence="5" type="ORF">PHAMO_40172</name>
</gene>
<dbReference type="STRING" id="1150626.PHAMO_40172"/>
<dbReference type="PANTHER" id="PTHR37164:SF1">
    <property type="entry name" value="BACTERIOHEMERYTHRIN"/>
    <property type="match status" value="1"/>
</dbReference>
<evidence type="ECO:0000313" key="6">
    <source>
        <dbReference type="Proteomes" id="UP000004169"/>
    </source>
</evidence>
<dbReference type="InterPro" id="IPR012312">
    <property type="entry name" value="Hemerythrin-like"/>
</dbReference>
<proteinExistence type="inferred from homology"/>
<dbReference type="AlphaFoldDB" id="H8FW73"/>
<dbReference type="InterPro" id="IPR035938">
    <property type="entry name" value="Hemerythrin-like_sf"/>
</dbReference>
<dbReference type="Pfam" id="PF01814">
    <property type="entry name" value="Hemerythrin"/>
    <property type="match status" value="1"/>
</dbReference>
<evidence type="ECO:0000259" key="4">
    <source>
        <dbReference type="Pfam" id="PF01814"/>
    </source>
</evidence>
<keyword evidence="2" id="KW-0479">Metal-binding</keyword>
<organism evidence="5 6">
    <name type="scientific">Magnetospirillum molischianum DSM 120</name>
    <dbReference type="NCBI Taxonomy" id="1150626"/>
    <lineage>
        <taxon>Bacteria</taxon>
        <taxon>Pseudomonadati</taxon>
        <taxon>Pseudomonadota</taxon>
        <taxon>Alphaproteobacteria</taxon>
        <taxon>Rhodospirillales</taxon>
        <taxon>Rhodospirillaceae</taxon>
        <taxon>Magnetospirillum</taxon>
    </lineage>
</organism>
<comment type="similarity">
    <text evidence="1">Belongs to the hemerythrin family.</text>
</comment>
<dbReference type="CDD" id="cd12107">
    <property type="entry name" value="Hemerythrin"/>
    <property type="match status" value="1"/>
</dbReference>
<comment type="caution">
    <text evidence="5">The sequence shown here is derived from an EMBL/GenBank/DDBJ whole genome shotgun (WGS) entry which is preliminary data.</text>
</comment>
<keyword evidence="6" id="KW-1185">Reference proteome</keyword>
<evidence type="ECO:0000256" key="1">
    <source>
        <dbReference type="ARBA" id="ARBA00010587"/>
    </source>
</evidence>
<dbReference type="NCBIfam" id="TIGR02481">
    <property type="entry name" value="hemeryth_dom"/>
    <property type="match status" value="1"/>
</dbReference>
<feature type="domain" description="Hemerythrin-like" evidence="4">
    <location>
        <begin position="11"/>
        <end position="129"/>
    </location>
</feature>
<keyword evidence="3" id="KW-0408">Iron</keyword>
<evidence type="ECO:0000313" key="5">
    <source>
        <dbReference type="EMBL" id="CCG42611.1"/>
    </source>
</evidence>
<dbReference type="NCBIfam" id="NF033749">
    <property type="entry name" value="bact_hemeryth"/>
    <property type="match status" value="1"/>
</dbReference>
<dbReference type="GO" id="GO:0046872">
    <property type="term" value="F:metal ion binding"/>
    <property type="evidence" value="ECO:0007669"/>
    <property type="project" value="UniProtKB-KW"/>
</dbReference>
<sequence length="138" mass="16168">MGAWHDGMKVGIEQIDEDHRGLFSILHELDLAIHSGTFVGTEALADILCRMEAYARIHFSREEETQREVGYEGYEENRRQHTELLRTLEAFILRFRAEQVDDPRVTAETIRSFLMVWISEHIVKVDRKMRGRILPWSG</sequence>
<dbReference type="EMBL" id="CAHP01000034">
    <property type="protein sequence ID" value="CCG42611.1"/>
    <property type="molecule type" value="Genomic_DNA"/>
</dbReference>
<reference evidence="5 6" key="1">
    <citation type="journal article" date="2012" name="J. Bacteriol.">
        <title>Draft Genome Sequence of the Purple Photosynthetic Bacterium Phaeospirillum molischianum DSM120, a Particularly Versatile Bacterium.</title>
        <authorList>
            <person name="Duquesne K."/>
            <person name="Prima V."/>
            <person name="Ji B."/>
            <person name="Rouy Z."/>
            <person name="Medigue C."/>
            <person name="Talla E."/>
            <person name="Sturgis J.N."/>
        </authorList>
    </citation>
    <scope>NUCLEOTIDE SEQUENCE [LARGE SCALE GENOMIC DNA]</scope>
    <source>
        <strain evidence="6">DSM120</strain>
    </source>
</reference>